<dbReference type="InterPro" id="IPR002867">
    <property type="entry name" value="IBR_dom"/>
</dbReference>
<evidence type="ECO:0000256" key="4">
    <source>
        <dbReference type="ARBA" id="ARBA00022723"/>
    </source>
</evidence>
<proteinExistence type="predicted"/>
<keyword evidence="8" id="KW-0862">Zinc</keyword>
<comment type="caution">
    <text evidence="10">The sequence shown here is derived from an EMBL/GenBank/DDBJ whole genome shotgun (WGS) entry which is preliminary data.</text>
</comment>
<evidence type="ECO:0000256" key="1">
    <source>
        <dbReference type="ARBA" id="ARBA00001798"/>
    </source>
</evidence>
<keyword evidence="5" id="KW-0677">Repeat</keyword>
<protein>
    <recommendedName>
        <fullName evidence="2">RBR-type E3 ubiquitin transferase</fullName>
        <ecNumber evidence="2">2.3.2.31</ecNumber>
    </recommendedName>
</protein>
<dbReference type="PROSITE" id="PS51873">
    <property type="entry name" value="TRIAD"/>
    <property type="match status" value="1"/>
</dbReference>
<organism evidence="10 11">
    <name type="scientific">Podospora bellae-mahoneyi</name>
    <dbReference type="NCBI Taxonomy" id="2093777"/>
    <lineage>
        <taxon>Eukaryota</taxon>
        <taxon>Fungi</taxon>
        <taxon>Dikarya</taxon>
        <taxon>Ascomycota</taxon>
        <taxon>Pezizomycotina</taxon>
        <taxon>Sordariomycetes</taxon>
        <taxon>Sordariomycetidae</taxon>
        <taxon>Sordariales</taxon>
        <taxon>Podosporaceae</taxon>
        <taxon>Podospora</taxon>
    </lineage>
</organism>
<name>A0ABR0FFK7_9PEZI</name>
<dbReference type="EC" id="2.3.2.31" evidence="2"/>
<keyword evidence="3" id="KW-0808">Transferase</keyword>
<dbReference type="RefSeq" id="XP_062731550.1">
    <property type="nucleotide sequence ID" value="XM_062880209.1"/>
</dbReference>
<comment type="catalytic activity">
    <reaction evidence="1">
        <text>[E2 ubiquitin-conjugating enzyme]-S-ubiquitinyl-L-cysteine + [acceptor protein]-L-lysine = [E2 ubiquitin-conjugating enzyme]-L-cysteine + [acceptor protein]-N(6)-ubiquitinyl-L-lysine.</text>
        <dbReference type="EC" id="2.3.2.31"/>
    </reaction>
</comment>
<dbReference type="EMBL" id="JAFFGZ010000007">
    <property type="protein sequence ID" value="KAK4642574.1"/>
    <property type="molecule type" value="Genomic_DNA"/>
</dbReference>
<dbReference type="SUPFAM" id="SSF57850">
    <property type="entry name" value="RING/U-box"/>
    <property type="match status" value="3"/>
</dbReference>
<sequence length="440" mass="49441">MDLSGLDPETLRLMVQMQLDDLHALGETASQKGKGRSGEKPDFALAIEGYRDELLRTSQLLADEAISKSITQAVRQDAAVIRALEVEEQRAASDREMAFQLSGTKNPYSSTIPRPATPALDDETLGRLEQLWISPDRAGASGHAESSAWASSRKQEVSGENSKKKECVACNNAFFSFDMVNSNGCGHAYCRDCIKTLFQSSILDESLFPPRCCGNQLLLDSCRPLLPSALVGQFRARKIELETPNRTYCHLPTCSTFVPPQAIKGNIATCPWCSARTCDVCKKAAHANSDCPEDPATQELIRLAAAEGWQKCRSCLRFVELGHGCYHITCRCGAQFCYVCGEPWKNCSCPQWEENRLLDRANVIVGRNAGAARLPDWQRVNLVEQERQNQIINHECRHERWKSRRGPQECDECHDELPNFIYECRQCRIMACRRCRFNRL</sequence>
<dbReference type="InterPro" id="IPR017907">
    <property type="entry name" value="Znf_RING_CS"/>
</dbReference>
<feature type="domain" description="RING-type" evidence="9">
    <location>
        <begin position="163"/>
        <end position="358"/>
    </location>
</feature>
<dbReference type="CDD" id="cd20335">
    <property type="entry name" value="BRcat_RBR"/>
    <property type="match status" value="1"/>
</dbReference>
<evidence type="ECO:0000256" key="7">
    <source>
        <dbReference type="ARBA" id="ARBA00022786"/>
    </source>
</evidence>
<evidence type="ECO:0000256" key="3">
    <source>
        <dbReference type="ARBA" id="ARBA00022679"/>
    </source>
</evidence>
<dbReference type="InterPro" id="IPR031127">
    <property type="entry name" value="E3_UB_ligase_RBR"/>
</dbReference>
<reference evidence="10 11" key="1">
    <citation type="journal article" date="2023" name="bioRxiv">
        <title>High-quality genome assemblies of four members of thePodospora anserinaspecies complex.</title>
        <authorList>
            <person name="Ament-Velasquez S.L."/>
            <person name="Vogan A.A."/>
            <person name="Wallerman O."/>
            <person name="Hartmann F."/>
            <person name="Gautier V."/>
            <person name="Silar P."/>
            <person name="Giraud T."/>
            <person name="Johannesson H."/>
        </authorList>
    </citation>
    <scope>NUCLEOTIDE SEQUENCE [LARGE SCALE GENOMIC DNA]</scope>
    <source>
        <strain evidence="10 11">CBS 112042</strain>
    </source>
</reference>
<dbReference type="Pfam" id="PF01485">
    <property type="entry name" value="IBR"/>
    <property type="match status" value="1"/>
</dbReference>
<evidence type="ECO:0000256" key="5">
    <source>
        <dbReference type="ARBA" id="ARBA00022737"/>
    </source>
</evidence>
<evidence type="ECO:0000313" key="10">
    <source>
        <dbReference type="EMBL" id="KAK4642574.1"/>
    </source>
</evidence>
<dbReference type="Proteomes" id="UP001322138">
    <property type="component" value="Unassembled WGS sequence"/>
</dbReference>
<evidence type="ECO:0000313" key="11">
    <source>
        <dbReference type="Proteomes" id="UP001322138"/>
    </source>
</evidence>
<dbReference type="Gene3D" id="1.20.120.1750">
    <property type="match status" value="1"/>
</dbReference>
<keyword evidence="6" id="KW-0863">Zinc-finger</keyword>
<keyword evidence="4" id="KW-0479">Metal-binding</keyword>
<evidence type="ECO:0000259" key="9">
    <source>
        <dbReference type="PROSITE" id="PS51873"/>
    </source>
</evidence>
<keyword evidence="11" id="KW-1185">Reference proteome</keyword>
<keyword evidence="7" id="KW-0833">Ubl conjugation pathway</keyword>
<dbReference type="InterPro" id="IPR044066">
    <property type="entry name" value="TRIAD_supradom"/>
</dbReference>
<evidence type="ECO:0000256" key="8">
    <source>
        <dbReference type="ARBA" id="ARBA00022833"/>
    </source>
</evidence>
<evidence type="ECO:0000256" key="2">
    <source>
        <dbReference type="ARBA" id="ARBA00012251"/>
    </source>
</evidence>
<dbReference type="CDD" id="cd22584">
    <property type="entry name" value="Rcat_RBR_unk"/>
    <property type="match status" value="1"/>
</dbReference>
<dbReference type="InterPro" id="IPR013083">
    <property type="entry name" value="Znf_RING/FYVE/PHD"/>
</dbReference>
<accession>A0ABR0FFK7</accession>
<gene>
    <name evidence="10" type="ORF">QC761_510030</name>
</gene>
<evidence type="ECO:0000256" key="6">
    <source>
        <dbReference type="ARBA" id="ARBA00022771"/>
    </source>
</evidence>
<dbReference type="GeneID" id="87899691"/>
<dbReference type="Gene3D" id="3.30.40.10">
    <property type="entry name" value="Zinc/RING finger domain, C3HC4 (zinc finger)"/>
    <property type="match status" value="1"/>
</dbReference>
<dbReference type="PROSITE" id="PS00518">
    <property type="entry name" value="ZF_RING_1"/>
    <property type="match status" value="1"/>
</dbReference>
<dbReference type="PANTHER" id="PTHR11685">
    <property type="entry name" value="RBR FAMILY RING FINGER AND IBR DOMAIN-CONTAINING"/>
    <property type="match status" value="1"/>
</dbReference>